<feature type="region of interest" description="Disordered" evidence="10">
    <location>
        <begin position="651"/>
        <end position="681"/>
    </location>
</feature>
<feature type="region of interest" description="Disordered" evidence="10">
    <location>
        <begin position="448"/>
        <end position="478"/>
    </location>
</feature>
<dbReference type="RefSeq" id="XP_058988231.1">
    <property type="nucleotide sequence ID" value="XM_059132248.1"/>
</dbReference>
<evidence type="ECO:0000259" key="13">
    <source>
        <dbReference type="PROSITE" id="PS51465"/>
    </source>
</evidence>
<dbReference type="SUPFAM" id="SSF57610">
    <property type="entry name" value="Thyroglobulin type-1 domain"/>
    <property type="match status" value="1"/>
</dbReference>
<dbReference type="GeneID" id="101897802"/>
<dbReference type="RefSeq" id="XP_058988229.1">
    <property type="nucleotide sequence ID" value="XM_059132246.1"/>
</dbReference>
<dbReference type="SMART" id="SM00280">
    <property type="entry name" value="KAZAL"/>
    <property type="match status" value="1"/>
</dbReference>
<feature type="compositionally biased region" description="Low complexity" evidence="10">
    <location>
        <begin position="672"/>
        <end position="681"/>
    </location>
</feature>
<name>A0ABM3VR09_MUSDO</name>
<dbReference type="CDD" id="cd00191">
    <property type="entry name" value="TY"/>
    <property type="match status" value="1"/>
</dbReference>
<evidence type="ECO:0000256" key="6">
    <source>
        <dbReference type="ARBA" id="ARBA00023157"/>
    </source>
</evidence>
<proteinExistence type="predicted"/>
<feature type="compositionally biased region" description="Low complexity" evidence="10">
    <location>
        <begin position="356"/>
        <end position="377"/>
    </location>
</feature>
<evidence type="ECO:0000313" key="14">
    <source>
        <dbReference type="Proteomes" id="UP001652621"/>
    </source>
</evidence>
<evidence type="ECO:0000256" key="1">
    <source>
        <dbReference type="ARBA" id="ARBA00004613"/>
    </source>
</evidence>
<evidence type="ECO:0000259" key="12">
    <source>
        <dbReference type="PROSITE" id="PS51162"/>
    </source>
</evidence>
<dbReference type="Proteomes" id="UP001652621">
    <property type="component" value="Unplaced"/>
</dbReference>
<gene>
    <name evidence="15 16 17" type="primary">LOC101897802</name>
</gene>
<feature type="compositionally biased region" description="Acidic residues" evidence="10">
    <location>
        <begin position="658"/>
        <end position="671"/>
    </location>
</feature>
<evidence type="ECO:0000256" key="5">
    <source>
        <dbReference type="ARBA" id="ARBA00022974"/>
    </source>
</evidence>
<evidence type="ECO:0000256" key="4">
    <source>
        <dbReference type="ARBA" id="ARBA00022837"/>
    </source>
</evidence>
<feature type="chain" id="PRO_5045025437" evidence="11">
    <location>
        <begin position="28"/>
        <end position="681"/>
    </location>
</feature>
<dbReference type="CDD" id="cd16232">
    <property type="entry name" value="EFh_SPARC_TICN"/>
    <property type="match status" value="1"/>
</dbReference>
<reference evidence="15 16" key="1">
    <citation type="submission" date="2025-05" db="UniProtKB">
        <authorList>
            <consortium name="RefSeq"/>
        </authorList>
    </citation>
    <scope>IDENTIFICATION</scope>
    <source>
        <strain evidence="15 16">Aabys</strain>
        <tissue evidence="15 16">Whole body</tissue>
    </source>
</reference>
<feature type="signal peptide" evidence="11">
    <location>
        <begin position="1"/>
        <end position="27"/>
    </location>
</feature>
<comment type="subcellular location">
    <subcellularLocation>
        <location evidence="1">Secreted</location>
    </subcellularLocation>
</comment>
<dbReference type="SMART" id="SM00054">
    <property type="entry name" value="EFh"/>
    <property type="match status" value="2"/>
</dbReference>
<dbReference type="InterPro" id="IPR036058">
    <property type="entry name" value="Kazal_dom_sf"/>
</dbReference>
<dbReference type="Pfam" id="PF07648">
    <property type="entry name" value="Kazal_2"/>
    <property type="match status" value="1"/>
</dbReference>
<dbReference type="SMART" id="SM00211">
    <property type="entry name" value="TY"/>
    <property type="match status" value="1"/>
</dbReference>
<dbReference type="SUPFAM" id="SSF47473">
    <property type="entry name" value="EF-hand"/>
    <property type="match status" value="1"/>
</dbReference>
<feature type="compositionally biased region" description="Low complexity" evidence="10">
    <location>
        <begin position="226"/>
        <end position="241"/>
    </location>
</feature>
<dbReference type="InterPro" id="IPR000716">
    <property type="entry name" value="Thyroglobulin_1"/>
</dbReference>
<keyword evidence="3 11" id="KW-0732">Signal</keyword>
<feature type="region of interest" description="Disordered" evidence="10">
    <location>
        <begin position="352"/>
        <end position="386"/>
    </location>
</feature>
<evidence type="ECO:0000256" key="7">
    <source>
        <dbReference type="ARBA" id="ARBA00023180"/>
    </source>
</evidence>
<dbReference type="InterPro" id="IPR011992">
    <property type="entry name" value="EF-hand-dom_pair"/>
</dbReference>
<dbReference type="InterPro" id="IPR019577">
    <property type="entry name" value="SPARC/Testican_Ca-bd-dom"/>
</dbReference>
<dbReference type="Pfam" id="PF10591">
    <property type="entry name" value="SPARC_Ca_bdg"/>
    <property type="match status" value="1"/>
</dbReference>
<dbReference type="PROSITE" id="PS00018">
    <property type="entry name" value="EF_HAND_1"/>
    <property type="match status" value="2"/>
</dbReference>
<feature type="compositionally biased region" description="Acidic residues" evidence="10">
    <location>
        <begin position="244"/>
        <end position="255"/>
    </location>
</feature>
<accession>A0ABM3VR09</accession>
<dbReference type="Gene3D" id="1.10.238.10">
    <property type="entry name" value="EF-hand"/>
    <property type="match status" value="1"/>
</dbReference>
<evidence type="ECO:0000256" key="8">
    <source>
        <dbReference type="ARBA" id="ARBA00023207"/>
    </source>
</evidence>
<feature type="domain" description="Thyroglobulin type-1" evidence="12">
    <location>
        <begin position="582"/>
        <end position="646"/>
    </location>
</feature>
<dbReference type="InterPro" id="IPR002350">
    <property type="entry name" value="Kazal_dom"/>
</dbReference>
<feature type="region of interest" description="Disordered" evidence="10">
    <location>
        <begin position="147"/>
        <end position="203"/>
    </location>
</feature>
<dbReference type="PROSITE" id="PS00484">
    <property type="entry name" value="THYROGLOBULIN_1_1"/>
    <property type="match status" value="1"/>
</dbReference>
<evidence type="ECO:0000313" key="15">
    <source>
        <dbReference type="RefSeq" id="XP_058988229.1"/>
    </source>
</evidence>
<keyword evidence="4" id="KW-0106">Calcium</keyword>
<dbReference type="Gene3D" id="4.10.800.10">
    <property type="entry name" value="Thyroglobulin type-1"/>
    <property type="match status" value="1"/>
</dbReference>
<keyword evidence="6 9" id="KW-1015">Disulfide bond</keyword>
<evidence type="ECO:0000256" key="2">
    <source>
        <dbReference type="ARBA" id="ARBA00022525"/>
    </source>
</evidence>
<evidence type="ECO:0000256" key="9">
    <source>
        <dbReference type="PROSITE-ProRule" id="PRU00500"/>
    </source>
</evidence>
<evidence type="ECO:0000256" key="11">
    <source>
        <dbReference type="SAM" id="SignalP"/>
    </source>
</evidence>
<evidence type="ECO:0000313" key="17">
    <source>
        <dbReference type="RefSeq" id="XP_058988231.1"/>
    </source>
</evidence>
<keyword evidence="2" id="KW-0964">Secreted</keyword>
<keyword evidence="14" id="KW-1185">Reference proteome</keyword>
<organism evidence="14 16">
    <name type="scientific">Musca domestica</name>
    <name type="common">House fly</name>
    <dbReference type="NCBI Taxonomy" id="7370"/>
    <lineage>
        <taxon>Eukaryota</taxon>
        <taxon>Metazoa</taxon>
        <taxon>Ecdysozoa</taxon>
        <taxon>Arthropoda</taxon>
        <taxon>Hexapoda</taxon>
        <taxon>Insecta</taxon>
        <taxon>Pterygota</taxon>
        <taxon>Neoptera</taxon>
        <taxon>Endopterygota</taxon>
        <taxon>Diptera</taxon>
        <taxon>Brachycera</taxon>
        <taxon>Muscomorpha</taxon>
        <taxon>Muscoidea</taxon>
        <taxon>Muscidae</taxon>
        <taxon>Musca</taxon>
    </lineage>
</organism>
<evidence type="ECO:0000256" key="10">
    <source>
        <dbReference type="SAM" id="MobiDB-lite"/>
    </source>
</evidence>
<dbReference type="RefSeq" id="XP_058988230.1">
    <property type="nucleotide sequence ID" value="XM_059132247.1"/>
</dbReference>
<feature type="compositionally biased region" description="Low complexity" evidence="10">
    <location>
        <begin position="452"/>
        <end position="474"/>
    </location>
</feature>
<sequence length="681" mass="77362">MKCLVPLMTVIGLVLLMSSSMAPGAEAKKPKKYIGENGGDFEFIDEVNKNAQMTSKNSVSGSGIGIIGSSMNGERKRWIHDPTSDLCRPLSCKKREICLLENEYSAVCVSKKELHKNRDEIITKSKYLEEQAKRRAAAIAAANHNDNARINDNSNINSNNNLINNNNNNHETDDDDDNEDDEDDMDISNGDDNNVDILSGNEEKNYNSLNSNLNLMGGGNVKLASTSLKNSNGNNKNLLKNDNNDDIESKEDDVFYESNAGLDNKNTNNDDEEDEDNCKPCPVAKPTFLCGNDNRTYSSLCRLDYHNCIHATSIRIACKAFCPCKDNINEKRLQRLNERQNAFNAKYKKTMEQQQEKQQQQYKENSNNNIISSSNNNEFNTIMDDKDDNNRHYNHINSQFTFTPEEIKYDNKHYKYLKYTAYKKDNQQYQEDKHKIRGYNEVIEKPQKYQKNNNLNNGISHSSSSRSSGYPSKSPECKPQQLTAIGNRLLDWFSVIMADSKKRRQHSQKSKAHFPPACKTEAKWMFGHLDLNNDGYLSLQEMYDLEHDQNERCIKPFIDTCDLDQDNSINTREWCRCFEKTDRPCAAVRRRIAGDFAGEIGAYAPDCDVQGFYKPTQCHNSVGVCWCVDKHGVEFANTRTRGKPNCESVVNNASSLTSDDEDDETDDDDSAEGSADQIMVF</sequence>
<dbReference type="InterPro" id="IPR018247">
    <property type="entry name" value="EF_Hand_1_Ca_BS"/>
</dbReference>
<dbReference type="PROSITE" id="PS51465">
    <property type="entry name" value="KAZAL_2"/>
    <property type="match status" value="1"/>
</dbReference>
<dbReference type="SUPFAM" id="SSF100895">
    <property type="entry name" value="Kazal-type serine protease inhibitors"/>
    <property type="match status" value="1"/>
</dbReference>
<evidence type="ECO:0000313" key="16">
    <source>
        <dbReference type="RefSeq" id="XP_058988230.1"/>
    </source>
</evidence>
<feature type="compositionally biased region" description="Low complexity" evidence="10">
    <location>
        <begin position="147"/>
        <end position="169"/>
    </location>
</feature>
<dbReference type="Pfam" id="PF00086">
    <property type="entry name" value="Thyroglobulin_1"/>
    <property type="match status" value="1"/>
</dbReference>
<evidence type="ECO:0000256" key="3">
    <source>
        <dbReference type="ARBA" id="ARBA00022729"/>
    </source>
</evidence>
<dbReference type="Gene3D" id="3.30.60.30">
    <property type="match status" value="1"/>
</dbReference>
<dbReference type="InterPro" id="IPR002048">
    <property type="entry name" value="EF_hand_dom"/>
</dbReference>
<dbReference type="PANTHER" id="PTHR13866">
    <property type="entry name" value="SPARC OSTEONECTIN"/>
    <property type="match status" value="1"/>
</dbReference>
<keyword evidence="5" id="KW-0654">Proteoglycan</keyword>
<keyword evidence="8" id="KW-0357">Heparan sulfate</keyword>
<protein>
    <submittedName>
        <fullName evidence="15 16">Proteoglycan Cow isoform X1</fullName>
    </submittedName>
</protein>
<dbReference type="InterPro" id="IPR036857">
    <property type="entry name" value="Thyroglobulin_1_sf"/>
</dbReference>
<feature type="disulfide bond" evidence="9">
    <location>
        <begin position="618"/>
        <end position="625"/>
    </location>
</feature>
<dbReference type="CDD" id="cd00104">
    <property type="entry name" value="KAZAL_FS"/>
    <property type="match status" value="1"/>
</dbReference>
<dbReference type="PANTHER" id="PTHR13866:SF30">
    <property type="match status" value="1"/>
</dbReference>
<comment type="caution">
    <text evidence="9">Lacks conserved residue(s) required for the propagation of feature annotation.</text>
</comment>
<keyword evidence="7" id="KW-0325">Glycoprotein</keyword>
<feature type="compositionally biased region" description="Acidic residues" evidence="10">
    <location>
        <begin position="172"/>
        <end position="186"/>
    </location>
</feature>
<feature type="domain" description="Kazal-like" evidence="13">
    <location>
        <begin position="272"/>
        <end position="326"/>
    </location>
</feature>
<feature type="region of interest" description="Disordered" evidence="10">
    <location>
        <begin position="226"/>
        <end position="277"/>
    </location>
</feature>
<dbReference type="PROSITE" id="PS51162">
    <property type="entry name" value="THYROGLOBULIN_1_2"/>
    <property type="match status" value="1"/>
</dbReference>